<organism evidence="1 2">
    <name type="scientific">Bonamia ostreae</name>
    <dbReference type="NCBI Taxonomy" id="126728"/>
    <lineage>
        <taxon>Eukaryota</taxon>
        <taxon>Sar</taxon>
        <taxon>Rhizaria</taxon>
        <taxon>Endomyxa</taxon>
        <taxon>Ascetosporea</taxon>
        <taxon>Haplosporida</taxon>
        <taxon>Bonamia</taxon>
    </lineage>
</organism>
<dbReference type="EMBL" id="JBDODL010003125">
    <property type="protein sequence ID" value="MES1922577.1"/>
    <property type="molecule type" value="Genomic_DNA"/>
</dbReference>
<evidence type="ECO:0000313" key="1">
    <source>
        <dbReference type="EMBL" id="MES1922577.1"/>
    </source>
</evidence>
<protein>
    <submittedName>
        <fullName evidence="1">Uncharacterized protein</fullName>
    </submittedName>
</protein>
<name>A0ABV2ASE1_9EUKA</name>
<keyword evidence="2" id="KW-1185">Reference proteome</keyword>
<dbReference type="Proteomes" id="UP001439008">
    <property type="component" value="Unassembled WGS sequence"/>
</dbReference>
<proteinExistence type="predicted"/>
<feature type="non-terminal residue" evidence="1">
    <location>
        <position position="87"/>
    </location>
</feature>
<sequence length="87" mass="10414">VLVEREDEFEEPYVENPEEAVYYNHLTTAKDISVTDLLNVIRRKEANKNEGFKNEYKVDLFSISITLLRELKIHNHRMYMHVFDKAI</sequence>
<evidence type="ECO:0000313" key="2">
    <source>
        <dbReference type="Proteomes" id="UP001439008"/>
    </source>
</evidence>
<accession>A0ABV2ASE1</accession>
<feature type="non-terminal residue" evidence="1">
    <location>
        <position position="1"/>
    </location>
</feature>
<reference evidence="1 2" key="1">
    <citation type="journal article" date="2024" name="BMC Biol.">
        <title>Comparative genomics of Ascetosporea gives new insight into the evolutionary basis for animal parasitism in Rhizaria.</title>
        <authorList>
            <person name="Hiltunen Thoren M."/>
            <person name="Onut-Brannstrom I."/>
            <person name="Alfjorden A."/>
            <person name="Peckova H."/>
            <person name="Swords F."/>
            <person name="Hooper C."/>
            <person name="Holzer A.S."/>
            <person name="Bass D."/>
            <person name="Burki F."/>
        </authorList>
    </citation>
    <scope>NUCLEOTIDE SEQUENCE [LARGE SCALE GENOMIC DNA]</scope>
    <source>
        <strain evidence="1">20-A016</strain>
    </source>
</reference>
<gene>
    <name evidence="1" type="ORF">MHBO_004092</name>
</gene>
<comment type="caution">
    <text evidence="1">The sequence shown here is derived from an EMBL/GenBank/DDBJ whole genome shotgun (WGS) entry which is preliminary data.</text>
</comment>